<name>A0ABP8N449_9BACT</name>
<protein>
    <recommendedName>
        <fullName evidence="2">NrS-1 polymerase-like HBD domain-containing protein</fullName>
    </recommendedName>
</protein>
<proteinExistence type="predicted"/>
<evidence type="ECO:0000313" key="3">
    <source>
        <dbReference type="EMBL" id="GAA4459064.1"/>
    </source>
</evidence>
<feature type="compositionally biased region" description="Basic and acidic residues" evidence="1">
    <location>
        <begin position="27"/>
        <end position="38"/>
    </location>
</feature>
<feature type="domain" description="NrS-1 polymerase-like HBD" evidence="2">
    <location>
        <begin position="282"/>
        <end position="344"/>
    </location>
</feature>
<dbReference type="InterPro" id="IPR054468">
    <property type="entry name" value="NrSPol-like_HBD"/>
</dbReference>
<gene>
    <name evidence="3" type="ORF">GCM10023156_38080</name>
</gene>
<feature type="compositionally biased region" description="Low complexity" evidence="1">
    <location>
        <begin position="14"/>
        <end position="26"/>
    </location>
</feature>
<evidence type="ECO:0000313" key="4">
    <source>
        <dbReference type="Proteomes" id="UP001500840"/>
    </source>
</evidence>
<feature type="region of interest" description="Disordered" evidence="1">
    <location>
        <begin position="1"/>
        <end position="44"/>
    </location>
</feature>
<keyword evidence="4" id="KW-1185">Reference proteome</keyword>
<organism evidence="3 4">
    <name type="scientific">Novipirellula rosea</name>
    <dbReference type="NCBI Taxonomy" id="1031540"/>
    <lineage>
        <taxon>Bacteria</taxon>
        <taxon>Pseudomonadati</taxon>
        <taxon>Planctomycetota</taxon>
        <taxon>Planctomycetia</taxon>
        <taxon>Pirellulales</taxon>
        <taxon>Pirellulaceae</taxon>
        <taxon>Novipirellula</taxon>
    </lineage>
</organism>
<evidence type="ECO:0000256" key="1">
    <source>
        <dbReference type="SAM" id="MobiDB-lite"/>
    </source>
</evidence>
<dbReference type="EMBL" id="BAABGA010000047">
    <property type="protein sequence ID" value="GAA4459064.1"/>
    <property type="molecule type" value="Genomic_DNA"/>
</dbReference>
<accession>A0ABP8N449</accession>
<reference evidence="4" key="1">
    <citation type="journal article" date="2019" name="Int. J. Syst. Evol. Microbiol.">
        <title>The Global Catalogue of Microorganisms (GCM) 10K type strain sequencing project: providing services to taxonomists for standard genome sequencing and annotation.</title>
        <authorList>
            <consortium name="The Broad Institute Genomics Platform"/>
            <consortium name="The Broad Institute Genome Sequencing Center for Infectious Disease"/>
            <person name="Wu L."/>
            <person name="Ma J."/>
        </authorList>
    </citation>
    <scope>NUCLEOTIDE SEQUENCE [LARGE SCALE GENOMIC DNA]</scope>
    <source>
        <strain evidence="4">JCM 17759</strain>
    </source>
</reference>
<dbReference type="Pfam" id="PF22763">
    <property type="entry name" value="NrS1-1_pol-like_HBD"/>
    <property type="match status" value="1"/>
</dbReference>
<dbReference type="Proteomes" id="UP001500840">
    <property type="component" value="Unassembled WGS sequence"/>
</dbReference>
<sequence length="359" mass="40501">MPKKKWKQKMNHENNISQQSKSSNSQGREKENHEDKPIKVHPTMSAVSNKPSIDVNAVPAKLRRFDQWVCWKYVQDQCGGRRRKVPVNPKSRRFASVKDPSTWSGIDNAILTYSKHLDELDGIGFVFTMDDPFIGVDLDDCRDPTTGNLSVTADEIRDFLPTYTEVSPSGTGLKAIATIDSFFPSRRRSDPEIEIYSSGRFFTITTLTIDGDLRIRDATDAIADILRLFFDDPGDLDKSIPLPAAPSCASDHAVLNRAMAARNGDKFRELWGGSSREFNGNQSQADLSLCRLLAFWCGPCVAQIDRLFRSSGLFRSKWDERHFSSGATYGMETIQRAIVAQGTTFYRWHRIANHNPKTE</sequence>
<comment type="caution">
    <text evidence="3">The sequence shown here is derived from an EMBL/GenBank/DDBJ whole genome shotgun (WGS) entry which is preliminary data.</text>
</comment>
<evidence type="ECO:0000259" key="2">
    <source>
        <dbReference type="Pfam" id="PF22763"/>
    </source>
</evidence>